<dbReference type="PANTHER" id="PTHR15696">
    <property type="entry name" value="SMG-7 SUPPRESSOR WITH MORPHOLOGICAL EFFECT ON GENITALIA PROTEIN 7"/>
    <property type="match status" value="1"/>
</dbReference>
<feature type="compositionally biased region" description="Basic and acidic residues" evidence="4">
    <location>
        <begin position="574"/>
        <end position="596"/>
    </location>
</feature>
<protein>
    <recommendedName>
        <fullName evidence="2">Nonsense-mediated mRNA decay factor</fullName>
    </recommendedName>
</protein>
<dbReference type="InterPro" id="IPR018834">
    <property type="entry name" value="DNA/RNA-bd_Est1-type"/>
</dbReference>
<feature type="compositionally biased region" description="Polar residues" evidence="4">
    <location>
        <begin position="931"/>
        <end position="941"/>
    </location>
</feature>
<dbReference type="InterPro" id="IPR019458">
    <property type="entry name" value="Est1-like_N"/>
</dbReference>
<evidence type="ECO:0000313" key="7">
    <source>
        <dbReference type="Ensembl" id="ENSHBUP00000023002.1"/>
    </source>
</evidence>
<comment type="subcellular location">
    <subcellularLocation>
        <location evidence="2">Nucleus</location>
    </subcellularLocation>
</comment>
<evidence type="ECO:0000256" key="4">
    <source>
        <dbReference type="SAM" id="MobiDB-lite"/>
    </source>
</evidence>
<dbReference type="InterPro" id="IPR045153">
    <property type="entry name" value="Est1/Ebs1-like"/>
</dbReference>
<feature type="region of interest" description="Disordered" evidence="4">
    <location>
        <begin position="690"/>
        <end position="788"/>
    </location>
</feature>
<evidence type="ECO:0000256" key="3">
    <source>
        <dbReference type="SAM" id="Coils"/>
    </source>
</evidence>
<keyword evidence="3" id="KW-0175">Coiled coil</keyword>
<keyword evidence="2" id="KW-0539">Nucleus</keyword>
<feature type="coiled-coil region" evidence="3">
    <location>
        <begin position="262"/>
        <end position="293"/>
    </location>
</feature>
<feature type="region of interest" description="Disordered" evidence="4">
    <location>
        <begin position="1011"/>
        <end position="1039"/>
    </location>
</feature>
<dbReference type="Pfam" id="PF10374">
    <property type="entry name" value="EST1"/>
    <property type="match status" value="1"/>
</dbReference>
<feature type="compositionally biased region" description="Basic and acidic residues" evidence="4">
    <location>
        <begin position="537"/>
        <end position="565"/>
    </location>
</feature>
<dbReference type="Gene3D" id="1.25.40.10">
    <property type="entry name" value="Tetratricopeptide repeat domain"/>
    <property type="match status" value="1"/>
</dbReference>
<dbReference type="GO" id="GO:0000184">
    <property type="term" value="P:nuclear-transcribed mRNA catabolic process, nonsense-mediated decay"/>
    <property type="evidence" value="ECO:0007669"/>
    <property type="project" value="UniProtKB-KW"/>
</dbReference>
<dbReference type="AlphaFoldDB" id="A0A3Q3CI28"/>
<feature type="compositionally biased region" description="Low complexity" evidence="4">
    <location>
        <begin position="942"/>
        <end position="956"/>
    </location>
</feature>
<dbReference type="Proteomes" id="UP000264840">
    <property type="component" value="Unplaced"/>
</dbReference>
<accession>A0A3Q3CI28</accession>
<reference evidence="7" key="1">
    <citation type="submission" date="2025-08" db="UniProtKB">
        <authorList>
            <consortium name="Ensembl"/>
        </authorList>
    </citation>
    <scope>IDENTIFICATION</scope>
</reference>
<dbReference type="SUPFAM" id="SSF48452">
    <property type="entry name" value="TPR-like"/>
    <property type="match status" value="1"/>
</dbReference>
<evidence type="ECO:0000259" key="6">
    <source>
        <dbReference type="Pfam" id="PF10374"/>
    </source>
</evidence>
<dbReference type="GO" id="GO:0042162">
    <property type="term" value="F:telomeric DNA binding"/>
    <property type="evidence" value="ECO:0007669"/>
    <property type="project" value="TreeGrafter"/>
</dbReference>
<feature type="region of interest" description="Disordered" evidence="4">
    <location>
        <begin position="1051"/>
        <end position="1083"/>
    </location>
</feature>
<reference evidence="7" key="2">
    <citation type="submission" date="2025-09" db="UniProtKB">
        <authorList>
            <consortium name="Ensembl"/>
        </authorList>
    </citation>
    <scope>IDENTIFICATION</scope>
</reference>
<dbReference type="GO" id="GO:0070034">
    <property type="term" value="F:telomerase RNA binding"/>
    <property type="evidence" value="ECO:0007669"/>
    <property type="project" value="TreeGrafter"/>
</dbReference>
<feature type="compositionally biased region" description="Gly residues" evidence="4">
    <location>
        <begin position="715"/>
        <end position="724"/>
    </location>
</feature>
<keyword evidence="1 2" id="KW-0866">Nonsense-mediated mRNA decay</keyword>
<keyword evidence="8" id="KW-1185">Reference proteome</keyword>
<feature type="region of interest" description="Disordered" evidence="4">
    <location>
        <begin position="499"/>
        <end position="623"/>
    </location>
</feature>
<evidence type="ECO:0000259" key="5">
    <source>
        <dbReference type="Pfam" id="PF10373"/>
    </source>
</evidence>
<name>A0A3Q3CI28_HAPBU</name>
<feature type="compositionally biased region" description="Low complexity" evidence="4">
    <location>
        <begin position="725"/>
        <end position="756"/>
    </location>
</feature>
<feature type="domain" description="Telomerase activating protein Est1-like N-terminal" evidence="6">
    <location>
        <begin position="55"/>
        <end position="168"/>
    </location>
</feature>
<comment type="function">
    <text evidence="2">Plays a role in nonsense-mediated mRNA decay.</text>
</comment>
<feature type="domain" description="DNA/RNA-binding" evidence="5">
    <location>
        <begin position="171"/>
        <end position="415"/>
    </location>
</feature>
<feature type="compositionally biased region" description="Low complexity" evidence="4">
    <location>
        <begin position="777"/>
        <end position="787"/>
    </location>
</feature>
<feature type="compositionally biased region" description="Polar residues" evidence="4">
    <location>
        <begin position="690"/>
        <end position="706"/>
    </location>
</feature>
<evidence type="ECO:0000256" key="2">
    <source>
        <dbReference type="RuleBase" id="RU369098"/>
    </source>
</evidence>
<evidence type="ECO:0000256" key="1">
    <source>
        <dbReference type="ARBA" id="ARBA00023161"/>
    </source>
</evidence>
<dbReference type="GO" id="GO:0005697">
    <property type="term" value="C:telomerase holoenzyme complex"/>
    <property type="evidence" value="ECO:0007669"/>
    <property type="project" value="TreeGrafter"/>
</dbReference>
<dbReference type="Ensembl" id="ENSHBUT00000012224.1">
    <property type="protein sequence ID" value="ENSHBUP00000023002.1"/>
    <property type="gene ID" value="ENSHBUG00000003726.1"/>
</dbReference>
<feature type="region of interest" description="Disordered" evidence="4">
    <location>
        <begin position="931"/>
        <end position="986"/>
    </location>
</feature>
<dbReference type="InterPro" id="IPR011990">
    <property type="entry name" value="TPR-like_helical_dom_sf"/>
</dbReference>
<evidence type="ECO:0000313" key="8">
    <source>
        <dbReference type="Proteomes" id="UP000264840"/>
    </source>
</evidence>
<dbReference type="Pfam" id="PF10373">
    <property type="entry name" value="EST1_DNA_bind"/>
    <property type="match status" value="1"/>
</dbReference>
<proteinExistence type="predicted"/>
<dbReference type="PANTHER" id="PTHR15696:SF5">
    <property type="entry name" value="NONSENSE-MEDIATED MRNA DECAY FACTOR SMG7"/>
    <property type="match status" value="1"/>
</dbReference>
<sequence length="1083" mass="119630">PPVLCLHPSRQAEALKADMTDSKLGAAEVWTSRQALQDLYQKMLVTDLEYALDKKVEQDLWNHAFKNQITTLQSQAKNRANPNRSEVQANLSLFLEAASGFYTQLLQELCTVFNVDLPCRVKSSQLGIISNKQSNTSAIVTPQPSSCSYICQHCLVHLGDIARYRNQTSQAESYYRHAAQLVPSNGQPYNQLAILASSKGDHLTTIFYYCRSIAVKFPFPAASTNLQKALSKALESRDEVKTKWSVSDFIKAFIKFHGHVYLSKSLDKLDGLREKLEEQFQRLILQKAFSSQQLVHITVINLFELHHLRDLTADGSEQSYSSEQQISWFQLLGLFMSFLGVMCSRVLLNKNRGEEIMGECPLPAIKVSLDWLKLRPSVFHEFKSCLNKPKHLMFVFSTVTPLPEEFELQGFLALRPALRCLDFTKGHQGILVDRDGLPVHARHQRLISLGKWVADSQPGLIQCRVSEDGLLVFMTDIPEEAIEEPQEKEVPVLQESLNGEQTANDGGNSGLKSVLSVGKTQSSWPDSSDRPVVTFKENIKPREQSRDPTRNHHQKDGGKERRDFSKGNGAAGKTELKRDGKRKSELKKSVHEKTADAGKQVKAQTELRKTPVSEAKKTPVTQTQTTCSSQFIPIHHPGAFPPLPSRPGFPPSAYVIPSPVAFPGLQVNPGFTFSTGVSVPGPFLQQPVHTQAGTQVQAGKQSHIPYSQQRPSGPGPGQGPGSSGHGPSQAPQGQTQTPSQQALQQSVQLTMSQQQSPTKPVQQVGMGKSPPHHPGLQQPQQQKQQQQAFYMAAQDPLKMYEHQLQSSAQVSSMDKKMKYPDVKLQDFYWDSSYRIGDSLAVLADRMKRPSPGGICSEQDGPRGPPFEVSCCQQTQREEFVLLLFAFSEYNQNSIFSQAYGKNLPPSSKPDAPMVHQETSLYTLFEGTPWSPSLPASSDHSTPASQSPHSSNPSSLPSSPPTHNHGAMPFSNFGPIGTPDNRDRRGMDCWKANKSAVGGFGLDYLPTAASSASDSSWHQAGSTGSSWTNQDSPMEESSSTVLLDSLKSIWSSSMMQPGPSALEQLLLQQKQKQQRGHGAMNPPH</sequence>
<feature type="compositionally biased region" description="Basic and acidic residues" evidence="4">
    <location>
        <begin position="605"/>
        <end position="617"/>
    </location>
</feature>
<organism evidence="7 8">
    <name type="scientific">Haplochromis burtoni</name>
    <name type="common">Burton's mouthbrooder</name>
    <name type="synonym">Chromis burtoni</name>
    <dbReference type="NCBI Taxonomy" id="8153"/>
    <lineage>
        <taxon>Eukaryota</taxon>
        <taxon>Metazoa</taxon>
        <taxon>Chordata</taxon>
        <taxon>Craniata</taxon>
        <taxon>Vertebrata</taxon>
        <taxon>Euteleostomi</taxon>
        <taxon>Actinopterygii</taxon>
        <taxon>Neopterygii</taxon>
        <taxon>Teleostei</taxon>
        <taxon>Neoteleostei</taxon>
        <taxon>Acanthomorphata</taxon>
        <taxon>Ovalentaria</taxon>
        <taxon>Cichlomorphae</taxon>
        <taxon>Cichliformes</taxon>
        <taxon>Cichlidae</taxon>
        <taxon>African cichlids</taxon>
        <taxon>Pseudocrenilabrinae</taxon>
        <taxon>Haplochromini</taxon>
        <taxon>Haplochromis</taxon>
    </lineage>
</organism>
<dbReference type="GeneTree" id="ENSGT00940000158333"/>